<organism evidence="1 2">
    <name type="scientific">Paracoccus kondratievae</name>
    <dbReference type="NCBI Taxonomy" id="135740"/>
    <lineage>
        <taxon>Bacteria</taxon>
        <taxon>Pseudomonadati</taxon>
        <taxon>Pseudomonadota</taxon>
        <taxon>Alphaproteobacteria</taxon>
        <taxon>Rhodobacterales</taxon>
        <taxon>Paracoccaceae</taxon>
        <taxon>Paracoccus</taxon>
    </lineage>
</organism>
<reference evidence="1" key="2">
    <citation type="submission" date="2023-01" db="EMBL/GenBank/DDBJ databases">
        <authorList>
            <person name="Sun Q."/>
            <person name="Evtushenko L."/>
        </authorList>
    </citation>
    <scope>NUCLEOTIDE SEQUENCE</scope>
    <source>
        <strain evidence="1">VKM B-2222</strain>
    </source>
</reference>
<comment type="caution">
    <text evidence="1">The sequence shown here is derived from an EMBL/GenBank/DDBJ whole genome shotgun (WGS) entry which is preliminary data.</text>
</comment>
<protein>
    <submittedName>
        <fullName evidence="1">Uncharacterized protein</fullName>
    </submittedName>
</protein>
<accession>A0AAD3NV89</accession>
<dbReference type="AlphaFoldDB" id="A0AAD3NV89"/>
<name>A0AAD3NV89_9RHOB</name>
<evidence type="ECO:0000313" key="2">
    <source>
        <dbReference type="Proteomes" id="UP001143349"/>
    </source>
</evidence>
<dbReference type="EMBL" id="BSFH01000005">
    <property type="protein sequence ID" value="GLK62677.1"/>
    <property type="molecule type" value="Genomic_DNA"/>
</dbReference>
<dbReference type="Proteomes" id="UP001143349">
    <property type="component" value="Unassembled WGS sequence"/>
</dbReference>
<evidence type="ECO:0000313" key="1">
    <source>
        <dbReference type="EMBL" id="GLK62677.1"/>
    </source>
</evidence>
<gene>
    <name evidence="1" type="ORF">GCM10017635_01450</name>
</gene>
<reference evidence="1" key="1">
    <citation type="journal article" date="2014" name="Int. J. Syst. Evol. Microbiol.">
        <title>Complete genome sequence of Corynebacterium casei LMG S-19264T (=DSM 44701T), isolated from a smear-ripened cheese.</title>
        <authorList>
            <consortium name="US DOE Joint Genome Institute (JGI-PGF)"/>
            <person name="Walter F."/>
            <person name="Albersmeier A."/>
            <person name="Kalinowski J."/>
            <person name="Ruckert C."/>
        </authorList>
    </citation>
    <scope>NUCLEOTIDE SEQUENCE</scope>
    <source>
        <strain evidence="1">VKM B-2222</strain>
    </source>
</reference>
<sequence length="119" mass="12726">MTALFRSNLRLSLRLRLNPRRLLRTKAPDPAPGGAFSCIGRGAVRPSVSCCAFWPGPAATLAAGPALTKPAFLLQALPVRHAPAVGCGSFSDPQPITQMTRVRPFAGTRARLRDLPPKE</sequence>
<proteinExistence type="predicted"/>
<keyword evidence="2" id="KW-1185">Reference proteome</keyword>